<accession>A0A0U5CET5</accession>
<proteinExistence type="predicted"/>
<reference evidence="3" key="1">
    <citation type="journal article" date="2016" name="Genome Announc.">
        <title>Draft genome sequences of fungus Aspergillus calidoustus.</title>
        <authorList>
            <person name="Horn F."/>
            <person name="Linde J."/>
            <person name="Mattern D.J."/>
            <person name="Walther G."/>
            <person name="Guthke R."/>
            <person name="Scherlach K."/>
            <person name="Martin K."/>
            <person name="Brakhage A.A."/>
            <person name="Petzke L."/>
            <person name="Valiante V."/>
        </authorList>
    </citation>
    <scope>NUCLEOTIDE SEQUENCE [LARGE SCALE GENOMIC DNA]</scope>
    <source>
        <strain evidence="3">SF006504</strain>
    </source>
</reference>
<dbReference type="AlphaFoldDB" id="A0A0U5CET5"/>
<dbReference type="EMBL" id="CDMC01000011">
    <property type="protein sequence ID" value="CEL08572.1"/>
    <property type="molecule type" value="Genomic_DNA"/>
</dbReference>
<evidence type="ECO:0000313" key="3">
    <source>
        <dbReference type="Proteomes" id="UP000054771"/>
    </source>
</evidence>
<organism evidence="2 3">
    <name type="scientific">Aspergillus calidoustus</name>
    <dbReference type="NCBI Taxonomy" id="454130"/>
    <lineage>
        <taxon>Eukaryota</taxon>
        <taxon>Fungi</taxon>
        <taxon>Dikarya</taxon>
        <taxon>Ascomycota</taxon>
        <taxon>Pezizomycotina</taxon>
        <taxon>Eurotiomycetes</taxon>
        <taxon>Eurotiomycetidae</taxon>
        <taxon>Eurotiales</taxon>
        <taxon>Aspergillaceae</taxon>
        <taxon>Aspergillus</taxon>
        <taxon>Aspergillus subgen. Nidulantes</taxon>
    </lineage>
</organism>
<feature type="region of interest" description="Disordered" evidence="1">
    <location>
        <begin position="51"/>
        <end position="80"/>
    </location>
</feature>
<protein>
    <submittedName>
        <fullName evidence="2">Uncharacterized protein</fullName>
    </submittedName>
</protein>
<gene>
    <name evidence="2" type="ORF">ASPCAL11721</name>
</gene>
<sequence length="80" mass="8513">MDSEAAIENGDCKPTRARAPHRAPFGIPRPAWCGPHPARLQRCHLLLPTGVSTTSHPQNGETTDAAMAQHSVPPDSAPIL</sequence>
<keyword evidence="3" id="KW-1185">Reference proteome</keyword>
<feature type="compositionally biased region" description="Polar residues" evidence="1">
    <location>
        <begin position="51"/>
        <end position="62"/>
    </location>
</feature>
<feature type="region of interest" description="Disordered" evidence="1">
    <location>
        <begin position="1"/>
        <end position="23"/>
    </location>
</feature>
<name>A0A0U5CET5_ASPCI</name>
<dbReference type="Proteomes" id="UP000054771">
    <property type="component" value="Unassembled WGS sequence"/>
</dbReference>
<evidence type="ECO:0000256" key="1">
    <source>
        <dbReference type="SAM" id="MobiDB-lite"/>
    </source>
</evidence>
<evidence type="ECO:0000313" key="2">
    <source>
        <dbReference type="EMBL" id="CEL08572.1"/>
    </source>
</evidence>